<comment type="function">
    <text evidence="8">One of two assembly initiator proteins, it binds directly to the 5'-end of the 23S rRNA, where it nucleates assembly of the 50S subunit.</text>
</comment>
<evidence type="ECO:0000256" key="6">
    <source>
        <dbReference type="ARBA" id="ARBA00035206"/>
    </source>
</evidence>
<dbReference type="InterPro" id="IPR003256">
    <property type="entry name" value="Ribosomal_uL24"/>
</dbReference>
<dbReference type="PANTHER" id="PTHR12903">
    <property type="entry name" value="MITOCHONDRIAL RIBOSOMAL PROTEIN L24"/>
    <property type="match status" value="1"/>
</dbReference>
<feature type="domain" description="KOW" evidence="9">
    <location>
        <begin position="3"/>
        <end position="30"/>
    </location>
</feature>
<evidence type="ECO:0000256" key="5">
    <source>
        <dbReference type="ARBA" id="ARBA00023274"/>
    </source>
</evidence>
<dbReference type="SUPFAM" id="SSF50104">
    <property type="entry name" value="Translation proteins SH3-like domain"/>
    <property type="match status" value="1"/>
</dbReference>
<dbReference type="Gene3D" id="2.30.30.30">
    <property type="match status" value="1"/>
</dbReference>
<dbReference type="NCBIfam" id="TIGR01079">
    <property type="entry name" value="rplX_bact"/>
    <property type="match status" value="1"/>
</dbReference>
<evidence type="ECO:0000256" key="7">
    <source>
        <dbReference type="ARBA" id="ARBA00058688"/>
    </source>
</evidence>
<dbReference type="Pfam" id="PF17136">
    <property type="entry name" value="ribosomal_L24"/>
    <property type="match status" value="1"/>
</dbReference>
<name>A0A1H8ETM2_9PROT</name>
<dbReference type="Pfam" id="PF00467">
    <property type="entry name" value="KOW"/>
    <property type="match status" value="1"/>
</dbReference>
<reference evidence="10 11" key="1">
    <citation type="submission" date="2016-10" db="EMBL/GenBank/DDBJ databases">
        <authorList>
            <person name="de Groot N.N."/>
        </authorList>
    </citation>
    <scope>NUCLEOTIDE SEQUENCE [LARGE SCALE GENOMIC DNA]</scope>
    <source>
        <strain evidence="10 11">Nm22</strain>
    </source>
</reference>
<organism evidence="10 11">
    <name type="scientific">Nitrosomonas marina</name>
    <dbReference type="NCBI Taxonomy" id="917"/>
    <lineage>
        <taxon>Bacteria</taxon>
        <taxon>Pseudomonadati</taxon>
        <taxon>Pseudomonadota</taxon>
        <taxon>Betaproteobacteria</taxon>
        <taxon>Nitrosomonadales</taxon>
        <taxon>Nitrosomonadaceae</taxon>
        <taxon>Nitrosomonas</taxon>
    </lineage>
</organism>
<dbReference type="GO" id="GO:1990904">
    <property type="term" value="C:ribonucleoprotein complex"/>
    <property type="evidence" value="ECO:0007669"/>
    <property type="project" value="UniProtKB-KW"/>
</dbReference>
<dbReference type="AlphaFoldDB" id="A0A1H8ETM2"/>
<dbReference type="SMART" id="SM00739">
    <property type="entry name" value="KOW"/>
    <property type="match status" value="1"/>
</dbReference>
<evidence type="ECO:0000313" key="10">
    <source>
        <dbReference type="EMBL" id="SEN22494.1"/>
    </source>
</evidence>
<dbReference type="Proteomes" id="UP000199459">
    <property type="component" value="Unassembled WGS sequence"/>
</dbReference>
<dbReference type="GO" id="GO:0005840">
    <property type="term" value="C:ribosome"/>
    <property type="evidence" value="ECO:0007669"/>
    <property type="project" value="UniProtKB-KW"/>
</dbReference>
<dbReference type="InterPro" id="IPR041988">
    <property type="entry name" value="Ribosomal_uL24_KOW"/>
</dbReference>
<protein>
    <recommendedName>
        <fullName evidence="6 8">Large ribosomal subunit protein uL24</fullName>
    </recommendedName>
</protein>
<evidence type="ECO:0000256" key="4">
    <source>
        <dbReference type="ARBA" id="ARBA00022980"/>
    </source>
</evidence>
<comment type="similarity">
    <text evidence="1 8">Belongs to the universal ribosomal protein uL24 family.</text>
</comment>
<dbReference type="GO" id="GO:0003735">
    <property type="term" value="F:structural constituent of ribosome"/>
    <property type="evidence" value="ECO:0007669"/>
    <property type="project" value="InterPro"/>
</dbReference>
<dbReference type="CDD" id="cd06089">
    <property type="entry name" value="KOW_RPL26"/>
    <property type="match status" value="1"/>
</dbReference>
<evidence type="ECO:0000256" key="2">
    <source>
        <dbReference type="ARBA" id="ARBA00022730"/>
    </source>
</evidence>
<keyword evidence="4 8" id="KW-0689">Ribosomal protein</keyword>
<sequence length="103" mass="11256">MKKVRKGDDVVLLAGKDKGKRGTIVKVLSNEMVQVQGVNIVKKHQKPNPSTGATGGIVNIDKPIHISNVALYNATTKKCDRVGFKLDNEQNKVRIYKSSGELV</sequence>
<evidence type="ECO:0000259" key="9">
    <source>
        <dbReference type="SMART" id="SM00739"/>
    </source>
</evidence>
<dbReference type="HAMAP" id="MF_01326_B">
    <property type="entry name" value="Ribosomal_uL24_B"/>
    <property type="match status" value="1"/>
</dbReference>
<keyword evidence="2 8" id="KW-0699">rRNA-binding</keyword>
<comment type="subunit">
    <text evidence="8">Part of the 50S ribosomal subunit.</text>
</comment>
<dbReference type="InterPro" id="IPR005824">
    <property type="entry name" value="KOW"/>
</dbReference>
<evidence type="ECO:0000313" key="11">
    <source>
        <dbReference type="Proteomes" id="UP000199459"/>
    </source>
</evidence>
<dbReference type="EMBL" id="FOCP01000010">
    <property type="protein sequence ID" value="SEN22494.1"/>
    <property type="molecule type" value="Genomic_DNA"/>
</dbReference>
<evidence type="ECO:0000256" key="3">
    <source>
        <dbReference type="ARBA" id="ARBA00022884"/>
    </source>
</evidence>
<dbReference type="InterPro" id="IPR008991">
    <property type="entry name" value="Translation_prot_SH3-like_sf"/>
</dbReference>
<accession>A0A1H8ETM2</accession>
<dbReference type="GO" id="GO:0006412">
    <property type="term" value="P:translation"/>
    <property type="evidence" value="ECO:0007669"/>
    <property type="project" value="UniProtKB-UniRule"/>
</dbReference>
<dbReference type="InterPro" id="IPR014722">
    <property type="entry name" value="Rib_uL2_dom2"/>
</dbReference>
<dbReference type="OrthoDB" id="9807419at2"/>
<proteinExistence type="inferred from homology"/>
<gene>
    <name evidence="8" type="primary">rplX</name>
    <name evidence="10" type="ORF">SAMN05216325_110113</name>
</gene>
<dbReference type="FunFam" id="2.30.30.30:FF:000004">
    <property type="entry name" value="50S ribosomal protein L24"/>
    <property type="match status" value="1"/>
</dbReference>
<dbReference type="RefSeq" id="WP_090631413.1">
    <property type="nucleotide sequence ID" value="NZ_FOCP01000010.1"/>
</dbReference>
<dbReference type="GO" id="GO:0019843">
    <property type="term" value="F:rRNA binding"/>
    <property type="evidence" value="ECO:0007669"/>
    <property type="project" value="UniProtKB-UniRule"/>
</dbReference>
<evidence type="ECO:0000256" key="1">
    <source>
        <dbReference type="ARBA" id="ARBA00010618"/>
    </source>
</evidence>
<keyword evidence="3 8" id="KW-0694">RNA-binding</keyword>
<evidence type="ECO:0000256" key="8">
    <source>
        <dbReference type="HAMAP-Rule" id="MF_01326"/>
    </source>
</evidence>
<dbReference type="InterPro" id="IPR057264">
    <property type="entry name" value="Ribosomal_uL24_C"/>
</dbReference>
<dbReference type="STRING" id="917.SAMN05216326_13114"/>
<keyword evidence="5 8" id="KW-0687">Ribonucleoprotein</keyword>
<comment type="function">
    <text evidence="7 8">One of the proteins that surrounds the polypeptide exit tunnel on the outside of the subunit.</text>
</comment>